<dbReference type="InterPro" id="IPR016032">
    <property type="entry name" value="Sig_transdc_resp-reg_C-effctor"/>
</dbReference>
<dbReference type="SMART" id="SM00421">
    <property type="entry name" value="HTH_LUXR"/>
    <property type="match status" value="1"/>
</dbReference>
<reference evidence="5 6" key="1">
    <citation type="submission" date="2019-10" db="EMBL/GenBank/DDBJ databases">
        <title>Actinomadura rubteroloni sp. nov. and Actinomadura macrotermitis sp. nov., isolated from the gut of fungus growing-termite Macrotermes natalensis.</title>
        <authorList>
            <person name="Benndorf R."/>
            <person name="Martin K."/>
            <person name="Kuefner M."/>
            <person name="De Beer W."/>
            <person name="Kaster A.-K."/>
            <person name="Vollmers J."/>
            <person name="Poulsen M."/>
            <person name="Beemelmanns C."/>
        </authorList>
    </citation>
    <scope>NUCLEOTIDE SEQUENCE [LARGE SCALE GENOMIC DNA]</scope>
    <source>
        <strain evidence="5 6">RB68</strain>
    </source>
</reference>
<organism evidence="5 6">
    <name type="scientific">Actinomadura macrotermitis</name>
    <dbReference type="NCBI Taxonomy" id="2585200"/>
    <lineage>
        <taxon>Bacteria</taxon>
        <taxon>Bacillati</taxon>
        <taxon>Actinomycetota</taxon>
        <taxon>Actinomycetes</taxon>
        <taxon>Streptosporangiales</taxon>
        <taxon>Thermomonosporaceae</taxon>
        <taxon>Actinomadura</taxon>
    </lineage>
</organism>
<dbReference type="PANTHER" id="PTHR44688">
    <property type="entry name" value="DNA-BINDING TRANSCRIPTIONAL ACTIVATOR DEVR_DOSR"/>
    <property type="match status" value="1"/>
</dbReference>
<dbReference type="PROSITE" id="PS00622">
    <property type="entry name" value="HTH_LUXR_1"/>
    <property type="match status" value="1"/>
</dbReference>
<dbReference type="EMBL" id="WEGH01000007">
    <property type="protein sequence ID" value="MQY09622.1"/>
    <property type="molecule type" value="Genomic_DNA"/>
</dbReference>
<dbReference type="SUPFAM" id="SSF46894">
    <property type="entry name" value="C-terminal effector domain of the bipartite response regulators"/>
    <property type="match status" value="1"/>
</dbReference>
<dbReference type="RefSeq" id="WP_153541780.1">
    <property type="nucleotide sequence ID" value="NZ_WEGH01000007.1"/>
</dbReference>
<feature type="domain" description="HTH luxR-type" evidence="4">
    <location>
        <begin position="316"/>
        <end position="343"/>
    </location>
</feature>
<evidence type="ECO:0000259" key="4">
    <source>
        <dbReference type="PROSITE" id="PS00622"/>
    </source>
</evidence>
<keyword evidence="1" id="KW-0805">Transcription regulation</keyword>
<dbReference type="GO" id="GO:0003677">
    <property type="term" value="F:DNA binding"/>
    <property type="evidence" value="ECO:0007669"/>
    <property type="project" value="UniProtKB-KW"/>
</dbReference>
<dbReference type="PRINTS" id="PR00038">
    <property type="entry name" value="HTHLUXR"/>
</dbReference>
<accession>A0A7K0C931</accession>
<comment type="caution">
    <text evidence="5">The sequence shown here is derived from an EMBL/GenBank/DDBJ whole genome shotgun (WGS) entry which is preliminary data.</text>
</comment>
<dbReference type="CDD" id="cd06170">
    <property type="entry name" value="LuxR_C_like"/>
    <property type="match status" value="1"/>
</dbReference>
<dbReference type="OrthoDB" id="9815744at2"/>
<evidence type="ECO:0000313" key="6">
    <source>
        <dbReference type="Proteomes" id="UP000487268"/>
    </source>
</evidence>
<proteinExistence type="predicted"/>
<dbReference type="GO" id="GO:0006355">
    <property type="term" value="P:regulation of DNA-templated transcription"/>
    <property type="evidence" value="ECO:0007669"/>
    <property type="project" value="InterPro"/>
</dbReference>
<evidence type="ECO:0000256" key="3">
    <source>
        <dbReference type="ARBA" id="ARBA00023163"/>
    </source>
</evidence>
<sequence length="378" mass="39860">MVNASATHARVRDEIVRLVHRGLAVPDFARAVGEALVRAVPAEGTCLMTTDPATMLPTAEFVENGLPAAALLRLVEIEVREPDFNTWARLARAGRPAGSLSEATAGDLDRSLRQREIRRPGGFADELRVVLAGGTGTWGQLTVFREAGRPHFSPAEVEFVSSIAGLITDGLRRGLLLGDAQAGDDDVGLLVLDADDGVRMSNRAADHLLDELSAGDRPGARLPLVVSAVARQARSLCGPATGAAPAPADARPARARARTRAGRWLIVRGSLLNDGPPPQVAVMLEAARPAEMAPLMVDAYGFTDSERRVTELVAQGLSTKQIAGRLRVSSYTVQDHLKSIFAKSGTGSRGDLTARLFFDHYAASLTSGTAQAGGGEGL</sequence>
<keyword evidence="3" id="KW-0804">Transcription</keyword>
<dbReference type="Proteomes" id="UP000487268">
    <property type="component" value="Unassembled WGS sequence"/>
</dbReference>
<evidence type="ECO:0000313" key="5">
    <source>
        <dbReference type="EMBL" id="MQY09622.1"/>
    </source>
</evidence>
<dbReference type="InterPro" id="IPR036388">
    <property type="entry name" value="WH-like_DNA-bd_sf"/>
</dbReference>
<dbReference type="Gene3D" id="1.10.10.10">
    <property type="entry name" value="Winged helix-like DNA-binding domain superfamily/Winged helix DNA-binding domain"/>
    <property type="match status" value="1"/>
</dbReference>
<evidence type="ECO:0000256" key="1">
    <source>
        <dbReference type="ARBA" id="ARBA00023015"/>
    </source>
</evidence>
<keyword evidence="6" id="KW-1185">Reference proteome</keyword>
<dbReference type="AlphaFoldDB" id="A0A7K0C931"/>
<dbReference type="InterPro" id="IPR000792">
    <property type="entry name" value="Tscrpt_reg_LuxR_C"/>
</dbReference>
<gene>
    <name evidence="5" type="ORF">ACRB68_77510</name>
</gene>
<evidence type="ECO:0000256" key="2">
    <source>
        <dbReference type="ARBA" id="ARBA00023125"/>
    </source>
</evidence>
<dbReference type="Pfam" id="PF00196">
    <property type="entry name" value="GerE"/>
    <property type="match status" value="1"/>
</dbReference>
<protein>
    <recommendedName>
        <fullName evidence="4">HTH luxR-type domain-containing protein</fullName>
    </recommendedName>
</protein>
<name>A0A7K0C931_9ACTN</name>
<dbReference type="PANTHER" id="PTHR44688:SF16">
    <property type="entry name" value="DNA-BINDING TRANSCRIPTIONAL ACTIVATOR DEVR_DOSR"/>
    <property type="match status" value="1"/>
</dbReference>
<keyword evidence="2" id="KW-0238">DNA-binding</keyword>